<dbReference type="AlphaFoldDB" id="A0ABD2PTA8"/>
<keyword evidence="1" id="KW-0472">Membrane</keyword>
<keyword evidence="3" id="KW-1185">Reference proteome</keyword>
<gene>
    <name evidence="2" type="primary">ASIC4_5</name>
    <name evidence="2" type="ORF">Ciccas_010718</name>
</gene>
<protein>
    <submittedName>
        <fullName evidence="2">Acid-sensing (Proton-gated) ion channel</fullName>
    </submittedName>
</protein>
<proteinExistence type="predicted"/>
<dbReference type="EMBL" id="JBJKFK010002699">
    <property type="protein sequence ID" value="KAL3310710.1"/>
    <property type="molecule type" value="Genomic_DNA"/>
</dbReference>
<feature type="transmembrane region" description="Helical" evidence="1">
    <location>
        <begin position="128"/>
        <end position="148"/>
    </location>
</feature>
<evidence type="ECO:0000256" key="1">
    <source>
        <dbReference type="SAM" id="Phobius"/>
    </source>
</evidence>
<keyword evidence="1" id="KW-0812">Transmembrane</keyword>
<evidence type="ECO:0000313" key="3">
    <source>
        <dbReference type="Proteomes" id="UP001626550"/>
    </source>
</evidence>
<name>A0ABD2PTA8_9PLAT</name>
<keyword evidence="1" id="KW-1133">Transmembrane helix</keyword>
<dbReference type="Proteomes" id="UP001626550">
    <property type="component" value="Unassembled WGS sequence"/>
</dbReference>
<reference evidence="2 3" key="1">
    <citation type="submission" date="2024-11" db="EMBL/GenBank/DDBJ databases">
        <title>Adaptive evolution of stress response genes in parasites aligns with host niche diversity.</title>
        <authorList>
            <person name="Hahn C."/>
            <person name="Resl P."/>
        </authorList>
    </citation>
    <scope>NUCLEOTIDE SEQUENCE [LARGE SCALE GENOMIC DNA]</scope>
    <source>
        <strain evidence="2">EGGRZ-B1_66</strain>
        <tissue evidence="2">Body</tissue>
    </source>
</reference>
<evidence type="ECO:0000313" key="2">
    <source>
        <dbReference type="EMBL" id="KAL3310710.1"/>
    </source>
</evidence>
<comment type="caution">
    <text evidence="2">The sequence shown here is derived from an EMBL/GenBank/DDBJ whole genome shotgun (WGS) entry which is preliminary data.</text>
</comment>
<accession>A0ABD2PTA8</accession>
<organism evidence="2 3">
    <name type="scientific">Cichlidogyrus casuarinus</name>
    <dbReference type="NCBI Taxonomy" id="1844966"/>
    <lineage>
        <taxon>Eukaryota</taxon>
        <taxon>Metazoa</taxon>
        <taxon>Spiralia</taxon>
        <taxon>Lophotrochozoa</taxon>
        <taxon>Platyhelminthes</taxon>
        <taxon>Monogenea</taxon>
        <taxon>Monopisthocotylea</taxon>
        <taxon>Dactylogyridea</taxon>
        <taxon>Ancyrocephalidae</taxon>
        <taxon>Cichlidogyrus</taxon>
    </lineage>
</organism>
<sequence>MSAPESTKAGHYYVIPSTPKCRSDSFGLFPLEKISNGYDTLENSNIIKVKNQFSESEPNSPYLPITLVNDCGSEVTHTAFDHPIQAQLNNTPHCCRSSVYIPESVPINRPKQSSIWNKLNSKYCKGTIILVLVLVLVSVLAVLLLDFVMRLQKLRGVQVYSQHEMEGILSAKSQPNVEYFRTGEKPVIVFCNANPFRGSTVFLLQNGTRIYDELTQDGNIPKHLLDAIKMTPRKFIFETGHRVEEIIKKWFPFHLKKEISLLLDAQEYDYLVPNNGFVGFRSWIYSSLKEASDVMAPLATETGLQTGIVSTQQTENGSIVEQISNVMLSDFDDGQMFLGSQFQSNIRISFAVSRSGS</sequence>